<keyword evidence="1 3" id="KW-0820">tRNA-binding</keyword>
<dbReference type="Pfam" id="PF01588">
    <property type="entry name" value="tRNA_bind"/>
    <property type="match status" value="1"/>
</dbReference>
<sequence length="272" mass="28416">MAMVGARVLSRAGLSMTTSACVISPVFVASSFGRKKSIEYAAAATAAAAGRSIISSSPVLFSFSTALSCSSSSSAVSSLETDAVIPSQQPAAAAAAAADVAADLDLLDIRVGKILKAWKHPEADSLYVEEVDVGEAEGPRTICSGLVKYVPEEELQDRAVVVLSNLKPRNMRGVKSNGMLLAASDAAHEHVELLSPPPGAMPGERIWFGSEADQANQAASATPNQVQKKKIWETIQPLLKTTDECTAVFQDRPMRVSAGIVTCKSLKGANVS</sequence>
<gene>
    <name evidence="5" type="ORF">CSSPTR1EN2_LOCUS6577</name>
</gene>
<evidence type="ECO:0000256" key="3">
    <source>
        <dbReference type="PROSITE-ProRule" id="PRU00209"/>
    </source>
</evidence>
<dbReference type="SUPFAM" id="SSF50249">
    <property type="entry name" value="Nucleic acid-binding proteins"/>
    <property type="match status" value="1"/>
</dbReference>
<dbReference type="PANTHER" id="PTHR11586:SF47">
    <property type="entry name" value="NUCLEIC ACID-BINDING, OB-FOLD-LIKE PROTEIN"/>
    <property type="match status" value="1"/>
</dbReference>
<dbReference type="InterPro" id="IPR051270">
    <property type="entry name" value="Tyrosine-tRNA_ligase_regulator"/>
</dbReference>
<dbReference type="EMBL" id="OZ019905">
    <property type="protein sequence ID" value="CAK9202778.1"/>
    <property type="molecule type" value="Genomic_DNA"/>
</dbReference>
<evidence type="ECO:0000256" key="2">
    <source>
        <dbReference type="ARBA" id="ARBA00022884"/>
    </source>
</evidence>
<dbReference type="PANTHER" id="PTHR11586">
    <property type="entry name" value="TRNA-AMINOACYLATION COFACTOR ARC1 FAMILY MEMBER"/>
    <property type="match status" value="1"/>
</dbReference>
<name>A0ABP0TQW7_9BRYO</name>
<dbReference type="Proteomes" id="UP001497512">
    <property type="component" value="Chromosome 13"/>
</dbReference>
<organism evidence="5 6">
    <name type="scientific">Sphagnum troendelagicum</name>
    <dbReference type="NCBI Taxonomy" id="128251"/>
    <lineage>
        <taxon>Eukaryota</taxon>
        <taxon>Viridiplantae</taxon>
        <taxon>Streptophyta</taxon>
        <taxon>Embryophyta</taxon>
        <taxon>Bryophyta</taxon>
        <taxon>Sphagnophytina</taxon>
        <taxon>Sphagnopsida</taxon>
        <taxon>Sphagnales</taxon>
        <taxon>Sphagnaceae</taxon>
        <taxon>Sphagnum</taxon>
    </lineage>
</organism>
<dbReference type="CDD" id="cd02799">
    <property type="entry name" value="tRNA_bind_EMAP-II_like"/>
    <property type="match status" value="1"/>
</dbReference>
<protein>
    <recommendedName>
        <fullName evidence="4">tRNA-binding domain-containing protein</fullName>
    </recommendedName>
</protein>
<dbReference type="Gene3D" id="2.40.50.140">
    <property type="entry name" value="Nucleic acid-binding proteins"/>
    <property type="match status" value="1"/>
</dbReference>
<dbReference type="PROSITE" id="PS50886">
    <property type="entry name" value="TRBD"/>
    <property type="match status" value="1"/>
</dbReference>
<accession>A0ABP0TQW7</accession>
<dbReference type="InterPro" id="IPR012340">
    <property type="entry name" value="NA-bd_OB-fold"/>
</dbReference>
<proteinExistence type="predicted"/>
<evidence type="ECO:0000256" key="1">
    <source>
        <dbReference type="ARBA" id="ARBA00022555"/>
    </source>
</evidence>
<evidence type="ECO:0000313" key="6">
    <source>
        <dbReference type="Proteomes" id="UP001497512"/>
    </source>
</evidence>
<reference evidence="5" key="1">
    <citation type="submission" date="2024-02" db="EMBL/GenBank/DDBJ databases">
        <authorList>
            <consortium name="ELIXIR-Norway"/>
            <consortium name="Elixir Norway"/>
        </authorList>
    </citation>
    <scope>NUCLEOTIDE SEQUENCE</scope>
</reference>
<keyword evidence="2 3" id="KW-0694">RNA-binding</keyword>
<evidence type="ECO:0000313" key="5">
    <source>
        <dbReference type="EMBL" id="CAK9202778.1"/>
    </source>
</evidence>
<evidence type="ECO:0000259" key="4">
    <source>
        <dbReference type="PROSITE" id="PS50886"/>
    </source>
</evidence>
<keyword evidence="6" id="KW-1185">Reference proteome</keyword>
<dbReference type="InterPro" id="IPR002547">
    <property type="entry name" value="tRNA-bd_dom"/>
</dbReference>
<feature type="domain" description="TRNA-binding" evidence="4">
    <location>
        <begin position="103"/>
        <end position="207"/>
    </location>
</feature>